<evidence type="ECO:0000313" key="3">
    <source>
        <dbReference type="EMBL" id="MCI37526.1"/>
    </source>
</evidence>
<dbReference type="EMBL" id="LXQA010245524">
    <property type="protein sequence ID" value="MCI37526.1"/>
    <property type="molecule type" value="Genomic_DNA"/>
</dbReference>
<accession>A0A392RPQ4</accession>
<name>A0A392RPQ4_9FABA</name>
<sequence>MKAFAQLLILLILHNIQPRSHLFDATVNIMGLLYCIHDGVDVDVARLISNEMKSIAESGVTDLSRPKCPLAFPGLIMGLVIEAQVNIPQFVHEKIQ</sequence>
<feature type="domain" description="Putative plant transposon protein" evidence="2">
    <location>
        <begin position="5"/>
        <end position="85"/>
    </location>
</feature>
<dbReference type="Pfam" id="PF20167">
    <property type="entry name" value="Transposase_32"/>
    <property type="match status" value="1"/>
</dbReference>
<evidence type="ECO:0000259" key="2">
    <source>
        <dbReference type="Pfam" id="PF20167"/>
    </source>
</evidence>
<feature type="non-terminal residue" evidence="3">
    <location>
        <position position="96"/>
    </location>
</feature>
<dbReference type="InterPro" id="IPR046796">
    <property type="entry name" value="Transposase_32_dom"/>
</dbReference>
<organism evidence="3 4">
    <name type="scientific">Trifolium medium</name>
    <dbReference type="NCBI Taxonomy" id="97028"/>
    <lineage>
        <taxon>Eukaryota</taxon>
        <taxon>Viridiplantae</taxon>
        <taxon>Streptophyta</taxon>
        <taxon>Embryophyta</taxon>
        <taxon>Tracheophyta</taxon>
        <taxon>Spermatophyta</taxon>
        <taxon>Magnoliopsida</taxon>
        <taxon>eudicotyledons</taxon>
        <taxon>Gunneridae</taxon>
        <taxon>Pentapetalae</taxon>
        <taxon>rosids</taxon>
        <taxon>fabids</taxon>
        <taxon>Fabales</taxon>
        <taxon>Fabaceae</taxon>
        <taxon>Papilionoideae</taxon>
        <taxon>50 kb inversion clade</taxon>
        <taxon>NPAAA clade</taxon>
        <taxon>Hologalegina</taxon>
        <taxon>IRL clade</taxon>
        <taxon>Trifolieae</taxon>
        <taxon>Trifolium</taxon>
    </lineage>
</organism>
<reference evidence="3 4" key="1">
    <citation type="journal article" date="2018" name="Front. Plant Sci.">
        <title>Red Clover (Trifolium pratense) and Zigzag Clover (T. medium) - A Picture of Genomic Similarities and Differences.</title>
        <authorList>
            <person name="Dluhosova J."/>
            <person name="Istvanek J."/>
            <person name="Nedelnik J."/>
            <person name="Repkova J."/>
        </authorList>
    </citation>
    <scope>NUCLEOTIDE SEQUENCE [LARGE SCALE GENOMIC DNA]</scope>
    <source>
        <strain evidence="4">cv. 10/8</strain>
        <tissue evidence="3">Leaf</tissue>
    </source>
</reference>
<feature type="signal peptide" evidence="1">
    <location>
        <begin position="1"/>
        <end position="18"/>
    </location>
</feature>
<evidence type="ECO:0000313" key="4">
    <source>
        <dbReference type="Proteomes" id="UP000265520"/>
    </source>
</evidence>
<evidence type="ECO:0000256" key="1">
    <source>
        <dbReference type="SAM" id="SignalP"/>
    </source>
</evidence>
<protein>
    <recommendedName>
        <fullName evidence="2">Putative plant transposon protein domain-containing protein</fullName>
    </recommendedName>
</protein>
<keyword evidence="4" id="KW-1185">Reference proteome</keyword>
<comment type="caution">
    <text evidence="3">The sequence shown here is derived from an EMBL/GenBank/DDBJ whole genome shotgun (WGS) entry which is preliminary data.</text>
</comment>
<keyword evidence="1" id="KW-0732">Signal</keyword>
<proteinExistence type="predicted"/>
<dbReference type="Proteomes" id="UP000265520">
    <property type="component" value="Unassembled WGS sequence"/>
</dbReference>
<feature type="chain" id="PRO_5017434190" description="Putative plant transposon protein domain-containing protein" evidence="1">
    <location>
        <begin position="19"/>
        <end position="96"/>
    </location>
</feature>
<dbReference type="AlphaFoldDB" id="A0A392RPQ4"/>